<sequence>MAHSSPRRRTLALAALVGVAGATALAAEAALADPATTGKATSAPTAWSQTALGRAPIAVKMSGQPWSSSRQGIDVNGNPDDRLLAYCIELTRTARTGVAMQQIPWSRYPGANAAGDNLPKINWVVNHSIAATGRADMETAVARWLSDAGRPPLTNGLQAQEALSGTQAALWHLSDDRTLADVRSPDARSTAAGAAADTRKVYEYFLAQAQDRAEDAGPRGMSVSPADSSGVAGGLIGPMTVRTTGDKVRLTSALPAGVNLVDSTGAAVAADDLRDGQKVYVKTAADAPAGAVNLTFASDRTVQAYAGQVFTGASVRTQSYVVASHQYGTATDSAVIRWTAAPRPPTTPPATGGPPAPVAPAVTTSASDRADGDKTIAPTGGRVVDVVTYSGLTPSTAHTVTGVLMDKATGTATGVRASRTFTTPAATGGATRVDGTVEVEFAVPAALAGQTLVAFETVRDDDVVVAAHRDIDDLAQTVGVGVAVTGGAPAPVATPVTGGALSGLPVTGASLGALVGAGVLGLGAGGVLLAASRRRRAAARS</sequence>
<protein>
    <recommendedName>
        <fullName evidence="8">TQXA domain-containing protein</fullName>
    </recommendedName>
</protein>
<feature type="signal peptide" evidence="3">
    <location>
        <begin position="1"/>
        <end position="26"/>
    </location>
</feature>
<evidence type="ECO:0000313" key="7">
    <source>
        <dbReference type="Proteomes" id="UP000662200"/>
    </source>
</evidence>
<feature type="compositionally biased region" description="Pro residues" evidence="1">
    <location>
        <begin position="342"/>
        <end position="358"/>
    </location>
</feature>
<keyword evidence="7" id="KW-1185">Reference proteome</keyword>
<feature type="domain" description="T-Q ester bond containing" evidence="5">
    <location>
        <begin position="360"/>
        <end position="480"/>
    </location>
</feature>
<evidence type="ECO:0000256" key="1">
    <source>
        <dbReference type="SAM" id="MobiDB-lite"/>
    </source>
</evidence>
<dbReference type="RefSeq" id="WP_189115264.1">
    <property type="nucleotide sequence ID" value="NZ_BMQC01000013.1"/>
</dbReference>
<keyword evidence="2" id="KW-0472">Membrane</keyword>
<reference evidence="6" key="1">
    <citation type="journal article" date="2014" name="Int. J. Syst. Evol. Microbiol.">
        <title>Complete genome sequence of Corynebacterium casei LMG S-19264T (=DSM 44701T), isolated from a smear-ripened cheese.</title>
        <authorList>
            <consortium name="US DOE Joint Genome Institute (JGI-PGF)"/>
            <person name="Walter F."/>
            <person name="Albersmeier A."/>
            <person name="Kalinowski J."/>
            <person name="Ruckert C."/>
        </authorList>
    </citation>
    <scope>NUCLEOTIDE SEQUENCE</scope>
    <source>
        <strain evidence="6">JCM 3091</strain>
    </source>
</reference>
<evidence type="ECO:0000256" key="2">
    <source>
        <dbReference type="SAM" id="Phobius"/>
    </source>
</evidence>
<proteinExistence type="predicted"/>
<evidence type="ECO:0000259" key="4">
    <source>
        <dbReference type="Pfam" id="PF08341"/>
    </source>
</evidence>
<dbReference type="EMBL" id="BMQC01000013">
    <property type="protein sequence ID" value="GGK37791.1"/>
    <property type="molecule type" value="Genomic_DNA"/>
</dbReference>
<evidence type="ECO:0000256" key="3">
    <source>
        <dbReference type="SAM" id="SignalP"/>
    </source>
</evidence>
<dbReference type="PROSITE" id="PS51318">
    <property type="entry name" value="TAT"/>
    <property type="match status" value="1"/>
</dbReference>
<organism evidence="6 7">
    <name type="scientific">Pilimelia terevasa</name>
    <dbReference type="NCBI Taxonomy" id="53372"/>
    <lineage>
        <taxon>Bacteria</taxon>
        <taxon>Bacillati</taxon>
        <taxon>Actinomycetota</taxon>
        <taxon>Actinomycetes</taxon>
        <taxon>Micromonosporales</taxon>
        <taxon>Micromonosporaceae</taxon>
        <taxon>Pilimelia</taxon>
    </lineage>
</organism>
<gene>
    <name evidence="6" type="ORF">GCM10010124_33250</name>
</gene>
<feature type="domain" description="Thioester" evidence="4">
    <location>
        <begin position="85"/>
        <end position="210"/>
    </location>
</feature>
<dbReference type="Gene3D" id="2.60.40.3930">
    <property type="match status" value="1"/>
</dbReference>
<keyword evidence="2" id="KW-1133">Transmembrane helix</keyword>
<evidence type="ECO:0000259" key="5">
    <source>
        <dbReference type="Pfam" id="PF18202"/>
    </source>
</evidence>
<keyword evidence="2" id="KW-0812">Transmembrane</keyword>
<dbReference type="InterPro" id="IPR013552">
    <property type="entry name" value="Thioester_dom"/>
</dbReference>
<dbReference type="AlphaFoldDB" id="A0A8J3BT39"/>
<feature type="chain" id="PRO_5038600869" description="TQXA domain-containing protein" evidence="3">
    <location>
        <begin position="27"/>
        <end position="541"/>
    </location>
</feature>
<dbReference type="InterPro" id="IPR006311">
    <property type="entry name" value="TAT_signal"/>
</dbReference>
<feature type="transmembrane region" description="Helical" evidence="2">
    <location>
        <begin position="511"/>
        <end position="531"/>
    </location>
</feature>
<reference evidence="6" key="2">
    <citation type="submission" date="2020-09" db="EMBL/GenBank/DDBJ databases">
        <authorList>
            <person name="Sun Q."/>
            <person name="Ohkuma M."/>
        </authorList>
    </citation>
    <scope>NUCLEOTIDE SEQUENCE</scope>
    <source>
        <strain evidence="6">JCM 3091</strain>
    </source>
</reference>
<evidence type="ECO:0000313" key="6">
    <source>
        <dbReference type="EMBL" id="GGK37791.1"/>
    </source>
</evidence>
<feature type="region of interest" description="Disordered" evidence="1">
    <location>
        <begin position="340"/>
        <end position="378"/>
    </location>
</feature>
<dbReference type="NCBIfam" id="NF033903">
    <property type="entry name" value="VaFE_rpt"/>
    <property type="match status" value="1"/>
</dbReference>
<dbReference type="Pfam" id="PF08341">
    <property type="entry name" value="TED"/>
    <property type="match status" value="1"/>
</dbReference>
<dbReference type="InterPro" id="IPR041100">
    <property type="entry name" value="TQ"/>
</dbReference>
<accession>A0A8J3BT39</accession>
<comment type="caution">
    <text evidence="6">The sequence shown here is derived from an EMBL/GenBank/DDBJ whole genome shotgun (WGS) entry which is preliminary data.</text>
</comment>
<keyword evidence="3" id="KW-0732">Signal</keyword>
<dbReference type="Pfam" id="PF18202">
    <property type="entry name" value="TQ"/>
    <property type="match status" value="1"/>
</dbReference>
<evidence type="ECO:0008006" key="8">
    <source>
        <dbReference type="Google" id="ProtNLM"/>
    </source>
</evidence>
<dbReference type="Proteomes" id="UP000662200">
    <property type="component" value="Unassembled WGS sequence"/>
</dbReference>
<name>A0A8J3BT39_9ACTN</name>